<comment type="pathway">
    <text evidence="1 6">Cell wall biogenesis; peptidoglycan biosynthesis.</text>
</comment>
<feature type="domain" description="L,D-TPase catalytic" evidence="8">
    <location>
        <begin position="119"/>
        <end position="273"/>
    </location>
</feature>
<evidence type="ECO:0000256" key="5">
    <source>
        <dbReference type="ARBA" id="ARBA00023316"/>
    </source>
</evidence>
<keyword evidence="5 6" id="KW-0961">Cell wall biogenesis/degradation</keyword>
<dbReference type="UniPathway" id="UPA00219"/>
<feature type="active site" description="Nucleophile" evidence="6">
    <location>
        <position position="249"/>
    </location>
</feature>
<accession>A0A252F6I9</accession>
<gene>
    <name evidence="9" type="ORF">CBW42_01820</name>
</gene>
<keyword evidence="3 6" id="KW-0133">Cell shape</keyword>
<dbReference type="GO" id="GO:0009252">
    <property type="term" value="P:peptidoglycan biosynthetic process"/>
    <property type="evidence" value="ECO:0007669"/>
    <property type="project" value="UniProtKB-UniPathway"/>
</dbReference>
<keyword evidence="4 6" id="KW-0573">Peptidoglycan synthesis</keyword>
<dbReference type="OrthoDB" id="9809748at2"/>
<feature type="signal peptide" evidence="7">
    <location>
        <begin position="1"/>
        <end position="27"/>
    </location>
</feature>
<proteinExistence type="predicted"/>
<evidence type="ECO:0000313" key="10">
    <source>
        <dbReference type="Proteomes" id="UP000194903"/>
    </source>
</evidence>
<dbReference type="EMBL" id="NHOC01000002">
    <property type="protein sequence ID" value="OUM21332.1"/>
    <property type="molecule type" value="Genomic_DNA"/>
</dbReference>
<evidence type="ECO:0000313" key="9">
    <source>
        <dbReference type="EMBL" id="OUM21332.1"/>
    </source>
</evidence>
<comment type="caution">
    <text evidence="9">The sequence shown here is derived from an EMBL/GenBank/DDBJ whole genome shotgun (WGS) entry which is preliminary data.</text>
</comment>
<dbReference type="InterPro" id="IPR005490">
    <property type="entry name" value="LD_TPept_cat_dom"/>
</dbReference>
<dbReference type="GO" id="GO:0008360">
    <property type="term" value="P:regulation of cell shape"/>
    <property type="evidence" value="ECO:0007669"/>
    <property type="project" value="UniProtKB-UniRule"/>
</dbReference>
<keyword evidence="7" id="KW-0732">Signal</keyword>
<keyword evidence="2" id="KW-0808">Transferase</keyword>
<name>A0A252F6I9_9FIRM</name>
<dbReference type="Proteomes" id="UP000194903">
    <property type="component" value="Unassembled WGS sequence"/>
</dbReference>
<evidence type="ECO:0000259" key="8">
    <source>
        <dbReference type="PROSITE" id="PS52029"/>
    </source>
</evidence>
<evidence type="ECO:0000256" key="2">
    <source>
        <dbReference type="ARBA" id="ARBA00022679"/>
    </source>
</evidence>
<dbReference type="PROSITE" id="PS52029">
    <property type="entry name" value="LD_TPASE"/>
    <property type="match status" value="1"/>
</dbReference>
<keyword evidence="10" id="KW-1185">Reference proteome</keyword>
<dbReference type="InterPro" id="IPR038063">
    <property type="entry name" value="Transpep_catalytic_dom"/>
</dbReference>
<dbReference type="GO" id="GO:0016740">
    <property type="term" value="F:transferase activity"/>
    <property type="evidence" value="ECO:0007669"/>
    <property type="project" value="UniProtKB-KW"/>
</dbReference>
<dbReference type="GO" id="GO:0071555">
    <property type="term" value="P:cell wall organization"/>
    <property type="evidence" value="ECO:0007669"/>
    <property type="project" value="UniProtKB-UniRule"/>
</dbReference>
<dbReference type="RefSeq" id="WP_087017168.1">
    <property type="nucleotide sequence ID" value="NZ_NHOC01000002.1"/>
</dbReference>
<feature type="chain" id="PRO_5038973907" description="L,D-TPase catalytic domain-containing protein" evidence="7">
    <location>
        <begin position="28"/>
        <end position="274"/>
    </location>
</feature>
<evidence type="ECO:0000256" key="3">
    <source>
        <dbReference type="ARBA" id="ARBA00022960"/>
    </source>
</evidence>
<evidence type="ECO:0000256" key="4">
    <source>
        <dbReference type="ARBA" id="ARBA00022984"/>
    </source>
</evidence>
<reference evidence="9 10" key="1">
    <citation type="submission" date="2017-05" db="EMBL/GenBank/DDBJ databases">
        <title>Butyricicoccus porcorum sp. nov. a butyrate-producing bacterium from the swine intestinal tract.</title>
        <authorList>
            <person name="Trachsel J."/>
            <person name="Humphrey S."/>
            <person name="Allen H.K."/>
        </authorList>
    </citation>
    <scope>NUCLEOTIDE SEQUENCE [LARGE SCALE GENOMIC DNA]</scope>
    <source>
        <strain evidence="9">BB10</strain>
    </source>
</reference>
<evidence type="ECO:0000256" key="1">
    <source>
        <dbReference type="ARBA" id="ARBA00004752"/>
    </source>
</evidence>
<dbReference type="CDD" id="cd16913">
    <property type="entry name" value="YkuD_like"/>
    <property type="match status" value="1"/>
</dbReference>
<dbReference type="PANTHER" id="PTHR36699">
    <property type="entry name" value="LD-TRANSPEPTIDASE"/>
    <property type="match status" value="1"/>
</dbReference>
<evidence type="ECO:0000256" key="6">
    <source>
        <dbReference type="PROSITE-ProRule" id="PRU01373"/>
    </source>
</evidence>
<dbReference type="PANTHER" id="PTHR36699:SF1">
    <property type="entry name" value="L,D-TRANSPEPTIDASE YAFK-RELATED"/>
    <property type="match status" value="1"/>
</dbReference>
<protein>
    <recommendedName>
        <fullName evidence="8">L,D-TPase catalytic domain-containing protein</fullName>
    </recommendedName>
</protein>
<dbReference type="SUPFAM" id="SSF141523">
    <property type="entry name" value="L,D-transpeptidase catalytic domain-like"/>
    <property type="match status" value="1"/>
</dbReference>
<dbReference type="Gene3D" id="2.40.440.10">
    <property type="entry name" value="L,D-transpeptidase catalytic domain-like"/>
    <property type="match status" value="1"/>
</dbReference>
<feature type="active site" description="Proton donor/acceptor" evidence="6">
    <location>
        <position position="233"/>
    </location>
</feature>
<evidence type="ECO:0000256" key="7">
    <source>
        <dbReference type="SAM" id="SignalP"/>
    </source>
</evidence>
<sequence>MKNRKNAVSKFRFALLTAICAISVTSAAVLSQAVFRADDDQATDAVFSEQNVGETVDLTDAIAEVEKQEEAEQKKAAEAAAAEKAKQTQVQEIDGAKFTVHQELPIVEPSLTPEQAQDVSIVVHKADHLLTVYNGESVIAQYSVGLGSASAEGAKEKEGDKRTPEGEYYICVLNNQSRFYLSLGLSYPNANDAARGLKSGLITQQQYDSIMASLAAGEQPDWYTPLGGQIMVHGQKGNLGGQTDWTTGCVAVNNKVMDILWKYCKVGTKVTILP</sequence>
<organism evidence="9 10">
    <name type="scientific">Butyricicoccus porcorum</name>
    <dbReference type="NCBI Taxonomy" id="1945634"/>
    <lineage>
        <taxon>Bacteria</taxon>
        <taxon>Bacillati</taxon>
        <taxon>Bacillota</taxon>
        <taxon>Clostridia</taxon>
        <taxon>Eubacteriales</taxon>
        <taxon>Butyricicoccaceae</taxon>
        <taxon>Butyricicoccus</taxon>
    </lineage>
</organism>
<dbReference type="Pfam" id="PF03734">
    <property type="entry name" value="YkuD"/>
    <property type="match status" value="1"/>
</dbReference>
<dbReference type="AlphaFoldDB" id="A0A252F6I9"/>